<dbReference type="InterPro" id="IPR029063">
    <property type="entry name" value="SAM-dependent_MTases_sf"/>
</dbReference>
<evidence type="ECO:0000313" key="2">
    <source>
        <dbReference type="EMBL" id="KAL1589955.1"/>
    </source>
</evidence>
<dbReference type="Pfam" id="PF13649">
    <property type="entry name" value="Methyltransf_25"/>
    <property type="match status" value="1"/>
</dbReference>
<comment type="caution">
    <text evidence="2">The sequence shown here is derived from an EMBL/GenBank/DDBJ whole genome shotgun (WGS) entry which is preliminary data.</text>
</comment>
<organism evidence="2 3">
    <name type="scientific">Cladosporium halotolerans</name>
    <dbReference type="NCBI Taxonomy" id="1052096"/>
    <lineage>
        <taxon>Eukaryota</taxon>
        <taxon>Fungi</taxon>
        <taxon>Dikarya</taxon>
        <taxon>Ascomycota</taxon>
        <taxon>Pezizomycotina</taxon>
        <taxon>Dothideomycetes</taxon>
        <taxon>Dothideomycetidae</taxon>
        <taxon>Cladosporiales</taxon>
        <taxon>Cladosporiaceae</taxon>
        <taxon>Cladosporium</taxon>
    </lineage>
</organism>
<dbReference type="SUPFAM" id="SSF53335">
    <property type="entry name" value="S-adenosyl-L-methionine-dependent methyltransferases"/>
    <property type="match status" value="1"/>
</dbReference>
<sequence>MSSSPSSTEAKQTVLETYNALAPWYLTWITSQSTHPKTDPRTTYTTLLLSSLPTTSPKAPQLPQILDLGSGPGIPTAAHLLRAGAHVLLNDLSPTQLSLAASSLPPHLLANTTFLPGDAAALAVPPNSLSGAVSFFALFHLPRAEQAALLRKVHGWLRPGAVFVFNLGTVEGEEVWGEMMGRGMFWSGWGVEGNRGMVVGAGFEVLREEVLTSEVDEGVKFWWCAARKAVGQGDRKREG</sequence>
<evidence type="ECO:0000259" key="1">
    <source>
        <dbReference type="Pfam" id="PF13649"/>
    </source>
</evidence>
<protein>
    <recommendedName>
        <fullName evidence="1">Methyltransferase domain-containing protein</fullName>
    </recommendedName>
</protein>
<reference evidence="2 3" key="1">
    <citation type="journal article" date="2020" name="Microbiol. Resour. Announc.">
        <title>Draft Genome Sequence of a Cladosporium Species Isolated from the Mesophotic Ascidian Didemnum maculosum.</title>
        <authorList>
            <person name="Gioti A."/>
            <person name="Siaperas R."/>
            <person name="Nikolaivits E."/>
            <person name="Le Goff G."/>
            <person name="Ouazzani J."/>
            <person name="Kotoulas G."/>
            <person name="Topakas E."/>
        </authorList>
    </citation>
    <scope>NUCLEOTIDE SEQUENCE [LARGE SCALE GENOMIC DNA]</scope>
    <source>
        <strain evidence="2 3">TM138-S3</strain>
    </source>
</reference>
<evidence type="ECO:0000313" key="3">
    <source>
        <dbReference type="Proteomes" id="UP000803884"/>
    </source>
</evidence>
<feature type="domain" description="Methyltransferase" evidence="1">
    <location>
        <begin position="65"/>
        <end position="160"/>
    </location>
</feature>
<name>A0AB34L242_9PEZI</name>
<dbReference type="RefSeq" id="XP_069233060.1">
    <property type="nucleotide sequence ID" value="XM_069369978.1"/>
</dbReference>
<dbReference type="CDD" id="cd02440">
    <property type="entry name" value="AdoMet_MTases"/>
    <property type="match status" value="1"/>
</dbReference>
<dbReference type="Gene3D" id="3.40.50.150">
    <property type="entry name" value="Vaccinia Virus protein VP39"/>
    <property type="match status" value="1"/>
</dbReference>
<gene>
    <name evidence="2" type="ORF">WHR41_01372</name>
</gene>
<dbReference type="GeneID" id="96002816"/>
<dbReference type="Proteomes" id="UP000803884">
    <property type="component" value="Unassembled WGS sequence"/>
</dbReference>
<keyword evidence="3" id="KW-1185">Reference proteome</keyword>
<accession>A0AB34L242</accession>
<dbReference type="EMBL" id="JAAQHG020000003">
    <property type="protein sequence ID" value="KAL1589955.1"/>
    <property type="molecule type" value="Genomic_DNA"/>
</dbReference>
<proteinExistence type="predicted"/>
<dbReference type="InterPro" id="IPR041698">
    <property type="entry name" value="Methyltransf_25"/>
</dbReference>
<dbReference type="AlphaFoldDB" id="A0AB34L242"/>